<dbReference type="Proteomes" id="UP000814128">
    <property type="component" value="Unassembled WGS sequence"/>
</dbReference>
<name>A0ACB8QKP7_9AGAM</name>
<proteinExistence type="predicted"/>
<reference evidence="1" key="1">
    <citation type="submission" date="2021-02" db="EMBL/GenBank/DDBJ databases">
        <authorList>
            <consortium name="DOE Joint Genome Institute"/>
            <person name="Ahrendt S."/>
            <person name="Looney B.P."/>
            <person name="Miyauchi S."/>
            <person name="Morin E."/>
            <person name="Drula E."/>
            <person name="Courty P.E."/>
            <person name="Chicoki N."/>
            <person name="Fauchery L."/>
            <person name="Kohler A."/>
            <person name="Kuo A."/>
            <person name="Labutti K."/>
            <person name="Pangilinan J."/>
            <person name="Lipzen A."/>
            <person name="Riley R."/>
            <person name="Andreopoulos W."/>
            <person name="He G."/>
            <person name="Johnson J."/>
            <person name="Barry K.W."/>
            <person name="Grigoriev I.V."/>
            <person name="Nagy L."/>
            <person name="Hibbett D."/>
            <person name="Henrissat B."/>
            <person name="Matheny P.B."/>
            <person name="Labbe J."/>
            <person name="Martin F."/>
        </authorList>
    </citation>
    <scope>NUCLEOTIDE SEQUENCE</scope>
    <source>
        <strain evidence="1">EC-137</strain>
    </source>
</reference>
<dbReference type="EMBL" id="MU273555">
    <property type="protein sequence ID" value="KAI0032163.1"/>
    <property type="molecule type" value="Genomic_DNA"/>
</dbReference>
<evidence type="ECO:0000313" key="2">
    <source>
        <dbReference type="Proteomes" id="UP000814128"/>
    </source>
</evidence>
<organism evidence="1 2">
    <name type="scientific">Vararia minispora EC-137</name>
    <dbReference type="NCBI Taxonomy" id="1314806"/>
    <lineage>
        <taxon>Eukaryota</taxon>
        <taxon>Fungi</taxon>
        <taxon>Dikarya</taxon>
        <taxon>Basidiomycota</taxon>
        <taxon>Agaricomycotina</taxon>
        <taxon>Agaricomycetes</taxon>
        <taxon>Russulales</taxon>
        <taxon>Lachnocladiaceae</taxon>
        <taxon>Vararia</taxon>
    </lineage>
</organism>
<evidence type="ECO:0000313" key="1">
    <source>
        <dbReference type="EMBL" id="KAI0032163.1"/>
    </source>
</evidence>
<keyword evidence="2" id="KW-1185">Reference proteome</keyword>
<gene>
    <name evidence="1" type="ORF">K488DRAFT_50553</name>
</gene>
<comment type="caution">
    <text evidence="1">The sequence shown here is derived from an EMBL/GenBank/DDBJ whole genome shotgun (WGS) entry which is preliminary data.</text>
</comment>
<accession>A0ACB8QKP7</accession>
<reference evidence="1" key="2">
    <citation type="journal article" date="2022" name="New Phytol.">
        <title>Evolutionary transition to the ectomycorrhizal habit in the genomes of a hyperdiverse lineage of mushroom-forming fungi.</title>
        <authorList>
            <person name="Looney B."/>
            <person name="Miyauchi S."/>
            <person name="Morin E."/>
            <person name="Drula E."/>
            <person name="Courty P.E."/>
            <person name="Kohler A."/>
            <person name="Kuo A."/>
            <person name="LaButti K."/>
            <person name="Pangilinan J."/>
            <person name="Lipzen A."/>
            <person name="Riley R."/>
            <person name="Andreopoulos W."/>
            <person name="He G."/>
            <person name="Johnson J."/>
            <person name="Nolan M."/>
            <person name="Tritt A."/>
            <person name="Barry K.W."/>
            <person name="Grigoriev I.V."/>
            <person name="Nagy L.G."/>
            <person name="Hibbett D."/>
            <person name="Henrissat B."/>
            <person name="Matheny P.B."/>
            <person name="Labbe J."/>
            <person name="Martin F.M."/>
        </authorList>
    </citation>
    <scope>NUCLEOTIDE SEQUENCE</scope>
    <source>
        <strain evidence="1">EC-137</strain>
    </source>
</reference>
<sequence length="1199" mass="132958">MARQDRSTTARFPPADDGTGPLHPYADTDGAPNTRSRAATGTPGSPALASEAGRQLNVTDALSYLDAVKVQFQDRPDVYNKFLDIMKDFKSQQIDTPGVIERVSGLFYGNVFLIEGFNTFLPPGYHINASLSAHDPDVITVTTPQGIIRATPFNRQFPAFNNMSLAAPLPPSLPHHHSLSRPVTPSHFVSAPQPALPPPPPLSQQQQQQLHQPPPPPPIHAAYSPGPQNTAAMANVLAGEPSGGANSREFNHAIQYLNKIKTRFPDEPETYKQFLEILQGYRREQQLGGQRDPAGQPMREQKMMQDVFVQVQILFKDADDLLVEFKDFLPTFTAGGMMPVPVSRVGSHASTAPPPPSESGASPQKSATKRRKRETGPKEPGGGGASASTAKAPDQARVRSHRIADKKRPRVSKSAAKQRAASPPFSSATLFPAPSSPQPTPPHHALPPPPPQHTGLPPAAHPPSDELTFFDRVRRALEARETYDDFLRLLALYAQDVLDTRALVTRADALLPPDLGAAFRAMLAWDDSIGNVERGPPGSIRTGPPDSMLPRPDEESMGPSYRRMPESEIHLATSGRNQLGRSVLNDEWMSHPTWQSEVENFVAHKKNAYEEYMHKCEDERHEYQIHLEGLARTIAVLEPIASRIESMAPDERALFRLRPDFGGRCPRIYERTVRKIYGRDMGALVYQELQDSPGVAVPVVLARLKQKNDDWRRAQREWEPTWRQIDARNFYKSLDTAGLNFKANDKKHITAKAFVGEIEALRRERLVQEKEAGQKGGLGYQLVYAFPDPGVLHDTLKLVYAFLDHSAASYAPAERRALERFLRAFVPTLCMAERAPFDAACGPLEGGWDDDGADDAGVDAVLEGIEDEGSEWVRECVGAEGGRLRDAPVAPRPFFCNTTFYTLLRLLQLLYSRLAACKAVGAAHAANGFRALHANPVAVQLGLDEPQGAAATLRAVLETVREGNALYAYLLDACEKLFAGEVEQGAFEEHMRWFFGTKAYLMYTVDKVIAALVKQVQTAVADQKCQELWALLRQQRAAVARTRRDLMRYRRQAERRVGADENLYRVEWDVETRTMRLQLVGPDEASVDGAPLRPAVERWREYVDSYVLDHPTEWVGGGRGMPVRPAPFLRRTLVADESGAARAEGDLGIRISLGTYKLFYEGAAWECVSRVRGADEEALLVERAAAREEDRRRGMARWA</sequence>
<protein>
    <submittedName>
        <fullName evidence="1">Uncharacterized protein</fullName>
    </submittedName>
</protein>